<keyword evidence="4" id="KW-1185">Reference proteome</keyword>
<evidence type="ECO:0000313" key="4">
    <source>
        <dbReference type="Proteomes" id="UP000054639"/>
    </source>
</evidence>
<evidence type="ECO:0000313" key="3">
    <source>
        <dbReference type="EMBL" id="STY16636.1"/>
    </source>
</evidence>
<gene>
    <name evidence="2" type="ORF">Lqua_0178</name>
    <name evidence="3" type="ORF">NCTC12376_00427</name>
</gene>
<dbReference type="EMBL" id="LNYR01000001">
    <property type="protein sequence ID" value="KTD55461.1"/>
    <property type="molecule type" value="Genomic_DNA"/>
</dbReference>
<protein>
    <submittedName>
        <fullName evidence="3">Uncharacterized protein</fullName>
    </submittedName>
</protein>
<accession>A0A378KQP1</accession>
<dbReference type="RefSeq" id="WP_058472430.1">
    <property type="nucleotide sequence ID" value="NZ_CAAAIL010000006.1"/>
</dbReference>
<dbReference type="AlphaFoldDB" id="A0A378KQP1"/>
<evidence type="ECO:0000313" key="5">
    <source>
        <dbReference type="Proteomes" id="UP000254230"/>
    </source>
</evidence>
<sequence length="508" mass="59026">MPKTYPPSPDKTEENTSSIQNTRESNILQDELLRLKNYYNSLSWFSKWFFPRQIATALTENSQKSGLYQYKLIKSCTGWFSRFFFSGIRNYFNNIKNTEKTIEFLDQHGLIDYYVGDSKNHNSLIEMEGLQIAYKLVISENKVDKDTTIAAELLMHLERGKQDIYFKRQVRDIAQCLASYIKVNEDLSIDPNYLFERLQHASKNHNLASIVTPLIKAGLLDNTNWTKNLDILKSDEQELSHINRLFTWLSDGNQLNLLTQSRFDKIRERANPDSNHTDLGIIEDLVYSLTNQHEVSYPDGIIYKVNNKKPNLFSAELFDYILGLPGDVNSALLMIIRTLANTKLFNQHDLQLVLNHYMNTCPSNLYQNSANSARIYGSNLVALFDSGLLNNEKAQENFELFNQYCLETEHSNIGLDNLGKITQEQFEYYIHQTPAERNAQYEAKCEKYMTELQYGLHPNGFFTRNFTDSIDNAQQINLIIDERSEKTVHRQRNEATRVANVYLGNFYF</sequence>
<organism evidence="3 5">
    <name type="scientific">Legionella quateirensis</name>
    <dbReference type="NCBI Taxonomy" id="45072"/>
    <lineage>
        <taxon>Bacteria</taxon>
        <taxon>Pseudomonadati</taxon>
        <taxon>Pseudomonadota</taxon>
        <taxon>Gammaproteobacteria</taxon>
        <taxon>Legionellales</taxon>
        <taxon>Legionellaceae</taxon>
        <taxon>Legionella</taxon>
    </lineage>
</organism>
<evidence type="ECO:0000313" key="2">
    <source>
        <dbReference type="EMBL" id="KTD55461.1"/>
    </source>
</evidence>
<feature type="region of interest" description="Disordered" evidence="1">
    <location>
        <begin position="1"/>
        <end position="21"/>
    </location>
</feature>
<dbReference type="Proteomes" id="UP000054639">
    <property type="component" value="Unassembled WGS sequence"/>
</dbReference>
<reference evidence="2 4" key="1">
    <citation type="submission" date="2015-11" db="EMBL/GenBank/DDBJ databases">
        <title>Genomic analysis of 38 Legionella species identifies large and diverse effector repertoires.</title>
        <authorList>
            <person name="Burstein D."/>
            <person name="Amaro F."/>
            <person name="Zusman T."/>
            <person name="Lifshitz Z."/>
            <person name="Cohen O."/>
            <person name="Gilbert J.A."/>
            <person name="Pupko T."/>
            <person name="Shuman H.A."/>
            <person name="Segal G."/>
        </authorList>
    </citation>
    <scope>NUCLEOTIDE SEQUENCE [LARGE SCALE GENOMIC DNA]</scope>
    <source>
        <strain evidence="2 4">ATCC 49507</strain>
    </source>
</reference>
<name>A0A378KQP1_9GAMM</name>
<proteinExistence type="predicted"/>
<dbReference type="EMBL" id="UGOW01000001">
    <property type="protein sequence ID" value="STY16636.1"/>
    <property type="molecule type" value="Genomic_DNA"/>
</dbReference>
<reference evidence="3 5" key="2">
    <citation type="submission" date="2018-06" db="EMBL/GenBank/DDBJ databases">
        <authorList>
            <consortium name="Pathogen Informatics"/>
            <person name="Doyle S."/>
        </authorList>
    </citation>
    <scope>NUCLEOTIDE SEQUENCE [LARGE SCALE GENOMIC DNA]</scope>
    <source>
        <strain evidence="3 5">NCTC12376</strain>
    </source>
</reference>
<evidence type="ECO:0000256" key="1">
    <source>
        <dbReference type="SAM" id="MobiDB-lite"/>
    </source>
</evidence>
<dbReference type="Proteomes" id="UP000254230">
    <property type="component" value="Unassembled WGS sequence"/>
</dbReference>